<protein>
    <submittedName>
        <fullName evidence="1">Uncharacterized protein</fullName>
    </submittedName>
</protein>
<organism evidence="1 2">
    <name type="scientific">Avena sativa</name>
    <name type="common">Oat</name>
    <dbReference type="NCBI Taxonomy" id="4498"/>
    <lineage>
        <taxon>Eukaryota</taxon>
        <taxon>Viridiplantae</taxon>
        <taxon>Streptophyta</taxon>
        <taxon>Embryophyta</taxon>
        <taxon>Tracheophyta</taxon>
        <taxon>Spermatophyta</taxon>
        <taxon>Magnoliopsida</taxon>
        <taxon>Liliopsida</taxon>
        <taxon>Poales</taxon>
        <taxon>Poaceae</taxon>
        <taxon>BOP clade</taxon>
        <taxon>Pooideae</taxon>
        <taxon>Poodae</taxon>
        <taxon>Poeae</taxon>
        <taxon>Poeae Chloroplast Group 1 (Aveneae type)</taxon>
        <taxon>Aveninae</taxon>
        <taxon>Avena</taxon>
    </lineage>
</organism>
<keyword evidence="2" id="KW-1185">Reference proteome</keyword>
<reference evidence="1" key="1">
    <citation type="submission" date="2021-05" db="EMBL/GenBank/DDBJ databases">
        <authorList>
            <person name="Scholz U."/>
            <person name="Mascher M."/>
            <person name="Fiebig A."/>
        </authorList>
    </citation>
    <scope>NUCLEOTIDE SEQUENCE [LARGE SCALE GENOMIC DNA]</scope>
</reference>
<evidence type="ECO:0000313" key="1">
    <source>
        <dbReference type="EnsemblPlants" id="AVESA.00010b.r2.7AG1211590.1.CDS"/>
    </source>
</evidence>
<reference evidence="1" key="2">
    <citation type="submission" date="2025-09" db="UniProtKB">
        <authorList>
            <consortium name="EnsemblPlants"/>
        </authorList>
    </citation>
    <scope>IDENTIFICATION</scope>
</reference>
<dbReference type="EnsemblPlants" id="AVESA.00010b.r2.7AG1211590.1">
    <property type="protein sequence ID" value="AVESA.00010b.r2.7AG1211590.1.CDS"/>
    <property type="gene ID" value="AVESA.00010b.r2.7AG1211590"/>
</dbReference>
<proteinExistence type="predicted"/>
<dbReference type="Proteomes" id="UP001732700">
    <property type="component" value="Chromosome 7A"/>
</dbReference>
<accession>A0ACD5ZV48</accession>
<sequence length="781" mass="86289">MEFTWLLVLTTALLLPLAFVLLQRGKNRRRLPPGPYDPPVLGNLLWWIPSNDGMYNLRAQRRLHTIYGPLLAVRKGSRLDVTISDRHLAYTALVGRGAALADRPDYAIRDFAGQNAATITSSNYGPHWRLLRRNFVAEVAHPDRVRLFAPVRAAVLSDLTDRLRRQQEEHGEAGVGNVTEMFQYAMFRLVLAMCFGELLDEAAVRDIESALRKLMIHSMAKLDIFAILPAITTRLFRGRLTAMRDMRCRLRELYLPLINARRARKKLGAVPPPETEMSTTTTLPHSYVDTLLDLRLSCDDGRALTDHEIDAMCSELLVQGTDTTVTALEWTMAELVKNPSIQEKLHDEITRSVSGDSQLGGNRKHVSEQDLKNMPYLRAVVLEGLRRHPPGPLLVVHAAAEDTELNGYVIPKGAPVNVMVADIAMDETWSRPTDFVPERFLTGGDGEGVDITCAREVRMCPFGAGRRVCPAIGVATLHLEYLVANLVSTFEWREVEGDEVDVVSERAEFAVVMEKTLRARLVPRRDRFRSARASPSAYWTGGVLPALCSFSLQLGPAWSPAHLSAAGYVAPQVRKRVREGQQVRMVLILARVFYRRCFTRPLLLLAAAGPRVVAGPLVGRWLGPAWSPAHLSAAGYIAPQMRRHAREGQQVRTAGPPPIPPPVVRSSATPAVPPPIPPPVPRTYAASRAPPPPVPRPDRRRRLRRSLPSCSRWTWPPSFCPMLVSGPGTGWAAVRGGGDGGDGSSRWGRAGSLYGSKVSPSFPCKGEAYPARIEARSSIQG</sequence>
<name>A0ACD5ZV48_AVESA</name>
<evidence type="ECO:0000313" key="2">
    <source>
        <dbReference type="Proteomes" id="UP001732700"/>
    </source>
</evidence>